<comment type="caution">
    <text evidence="1">The sequence shown here is derived from an EMBL/GenBank/DDBJ whole genome shotgun (WGS) entry which is preliminary data.</text>
</comment>
<reference evidence="1" key="1">
    <citation type="submission" date="2020-08" db="EMBL/GenBank/DDBJ databases">
        <title>Multicomponent nature underlies the extraordinary mechanical properties of spider dragline silk.</title>
        <authorList>
            <person name="Kono N."/>
            <person name="Nakamura H."/>
            <person name="Mori M."/>
            <person name="Yoshida Y."/>
            <person name="Ohtoshi R."/>
            <person name="Malay A.D."/>
            <person name="Moran D.A.P."/>
            <person name="Tomita M."/>
            <person name="Numata K."/>
            <person name="Arakawa K."/>
        </authorList>
    </citation>
    <scope>NUCLEOTIDE SEQUENCE</scope>
</reference>
<accession>A0A8X6SVU4</accession>
<name>A0A8X6SVU4_TRICX</name>
<gene>
    <name evidence="1" type="ORF">TNCV_2047361</name>
</gene>
<dbReference type="EMBL" id="BMAU01021348">
    <property type="protein sequence ID" value="GFY18330.1"/>
    <property type="molecule type" value="Genomic_DNA"/>
</dbReference>
<sequence length="113" mass="12876">MLKSIVVGTYRQFMLVCADVRREKDSSLAIQISQVFVNPDLGHFEVRESGGLACPINVRLVKALLHQNMFHMTTTTGEKTFQTSDKSSNGRVQHVRMYGGYFSADRIFQFRQT</sequence>
<dbReference type="Proteomes" id="UP000887159">
    <property type="component" value="Unassembled WGS sequence"/>
</dbReference>
<organism evidence="1 2">
    <name type="scientific">Trichonephila clavipes</name>
    <name type="common">Golden silk orbweaver</name>
    <name type="synonym">Nephila clavipes</name>
    <dbReference type="NCBI Taxonomy" id="2585209"/>
    <lineage>
        <taxon>Eukaryota</taxon>
        <taxon>Metazoa</taxon>
        <taxon>Ecdysozoa</taxon>
        <taxon>Arthropoda</taxon>
        <taxon>Chelicerata</taxon>
        <taxon>Arachnida</taxon>
        <taxon>Araneae</taxon>
        <taxon>Araneomorphae</taxon>
        <taxon>Entelegynae</taxon>
        <taxon>Araneoidea</taxon>
        <taxon>Nephilidae</taxon>
        <taxon>Trichonephila</taxon>
    </lineage>
</organism>
<evidence type="ECO:0000313" key="1">
    <source>
        <dbReference type="EMBL" id="GFY18330.1"/>
    </source>
</evidence>
<proteinExistence type="predicted"/>
<keyword evidence="2" id="KW-1185">Reference proteome</keyword>
<evidence type="ECO:0000313" key="2">
    <source>
        <dbReference type="Proteomes" id="UP000887159"/>
    </source>
</evidence>
<dbReference type="AlphaFoldDB" id="A0A8X6SVU4"/>
<protein>
    <submittedName>
        <fullName evidence="1">Uncharacterized protein</fullName>
    </submittedName>
</protein>